<dbReference type="Pfam" id="PF08930">
    <property type="entry name" value="DUF1912"/>
    <property type="match status" value="1"/>
</dbReference>
<dbReference type="EMBL" id="JXJW01000017">
    <property type="protein sequence ID" value="PCS05413.1"/>
    <property type="molecule type" value="Genomic_DNA"/>
</dbReference>
<dbReference type="AlphaFoldDB" id="A0A2A5RW25"/>
<dbReference type="Proteomes" id="UP000218282">
    <property type="component" value="Unassembled WGS sequence"/>
</dbReference>
<sequence length="85" mass="9774">MMTNEQKFITEFEAWVTSQVAINELAMTASQKVVDEDGDDRAREAVIRYESRLDAYGFLLGKFDNFKAGKSFHDLPDGLFDQIKY</sequence>
<gene>
    <name evidence="1" type="ORF">RU86_GL000792</name>
</gene>
<protein>
    <submittedName>
        <fullName evidence="1">Aldose 1-epimerase</fullName>
    </submittedName>
</protein>
<evidence type="ECO:0000313" key="2">
    <source>
        <dbReference type="Proteomes" id="UP000218282"/>
    </source>
</evidence>
<dbReference type="Gene3D" id="1.20.58.90">
    <property type="match status" value="1"/>
</dbReference>
<name>A0A2A5RW25_9LACT</name>
<dbReference type="InterPro" id="IPR015026">
    <property type="entry name" value="DUF1912"/>
</dbReference>
<dbReference type="SUPFAM" id="SSF140121">
    <property type="entry name" value="SPy1572-like"/>
    <property type="match status" value="1"/>
</dbReference>
<accession>A0A2A5RW25</accession>
<organism evidence="1 2">
    <name type="scientific">Pseudolactococcus piscium</name>
    <dbReference type="NCBI Taxonomy" id="1364"/>
    <lineage>
        <taxon>Bacteria</taxon>
        <taxon>Bacillati</taxon>
        <taxon>Bacillota</taxon>
        <taxon>Bacilli</taxon>
        <taxon>Lactobacillales</taxon>
        <taxon>Streptococcaceae</taxon>
        <taxon>Pseudolactococcus</taxon>
    </lineage>
</organism>
<reference evidence="1 2" key="1">
    <citation type="submission" date="2014-12" db="EMBL/GenBank/DDBJ databases">
        <title>Draft genome sequences of 10 type strains of Lactococcus.</title>
        <authorList>
            <person name="Sun Z."/>
            <person name="Zhong Z."/>
            <person name="Liu W."/>
            <person name="Zhang W."/>
            <person name="Zhang H."/>
        </authorList>
    </citation>
    <scope>NUCLEOTIDE SEQUENCE [LARGE SCALE GENOMIC DNA]</scope>
    <source>
        <strain evidence="1 2">DSM 6634</strain>
    </source>
</reference>
<proteinExistence type="predicted"/>
<comment type="caution">
    <text evidence="1">The sequence shown here is derived from an EMBL/GenBank/DDBJ whole genome shotgun (WGS) entry which is preliminary data.</text>
</comment>
<keyword evidence="2" id="KW-1185">Reference proteome</keyword>
<evidence type="ECO:0000313" key="1">
    <source>
        <dbReference type="EMBL" id="PCS05413.1"/>
    </source>
</evidence>
<dbReference type="InterPro" id="IPR038024">
    <property type="entry name" value="SPy1572-like_sf"/>
</dbReference>